<dbReference type="Proteomes" id="UP000054695">
    <property type="component" value="Unassembled WGS sequence"/>
</dbReference>
<dbReference type="SUPFAM" id="SSF53850">
    <property type="entry name" value="Periplasmic binding protein-like II"/>
    <property type="match status" value="1"/>
</dbReference>
<dbReference type="PATRIC" id="fig|447.4.peg.3782"/>
<evidence type="ECO:0000256" key="3">
    <source>
        <dbReference type="ARBA" id="ARBA00022729"/>
    </source>
</evidence>
<evidence type="ECO:0000256" key="1">
    <source>
        <dbReference type="ARBA" id="ARBA00004196"/>
    </source>
</evidence>
<dbReference type="PANTHER" id="PTHR35936:SF19">
    <property type="entry name" value="AMINO-ACID-BINDING PROTEIN YXEM-RELATED"/>
    <property type="match status" value="1"/>
</dbReference>
<evidence type="ECO:0000256" key="2">
    <source>
        <dbReference type="ARBA" id="ARBA00010333"/>
    </source>
</evidence>
<gene>
    <name evidence="6" type="primary">artJ_2</name>
    <name evidence="6" type="ORF">Lboz_3531</name>
</gene>
<comment type="caution">
    <text evidence="6">The sequence shown here is derived from an EMBL/GenBank/DDBJ whole genome shotgun (WGS) entry which is preliminary data.</text>
</comment>
<evidence type="ECO:0000313" key="6">
    <source>
        <dbReference type="EMBL" id="KTC67717.1"/>
    </source>
</evidence>
<dbReference type="OrthoDB" id="9768183at2"/>
<dbReference type="AlphaFoldDB" id="A0A0W0R9M3"/>
<dbReference type="Gene3D" id="3.40.190.10">
    <property type="entry name" value="Periplasmic binding protein-like II"/>
    <property type="match status" value="2"/>
</dbReference>
<comment type="subcellular location">
    <subcellularLocation>
        <location evidence="1">Cell envelope</location>
    </subcellularLocation>
</comment>
<evidence type="ECO:0000256" key="4">
    <source>
        <dbReference type="RuleBase" id="RU003744"/>
    </source>
</evidence>
<comment type="similarity">
    <text evidence="2 4">Belongs to the bacterial solute-binding protein 3 family.</text>
</comment>
<reference evidence="6 7" key="1">
    <citation type="submission" date="2015-11" db="EMBL/GenBank/DDBJ databases">
        <title>Genomic analysis of 38 Legionella species identifies large and diverse effector repertoires.</title>
        <authorList>
            <person name="Burstein D."/>
            <person name="Amaro F."/>
            <person name="Zusman T."/>
            <person name="Lifshitz Z."/>
            <person name="Cohen O."/>
            <person name="Gilbert J.A."/>
            <person name="Pupko T."/>
            <person name="Shuman H.A."/>
            <person name="Segal G."/>
        </authorList>
    </citation>
    <scope>NUCLEOTIDE SEQUENCE [LARGE SCALE GENOMIC DNA]</scope>
    <source>
        <strain evidence="6 7">WIGA</strain>
    </source>
</reference>
<dbReference type="STRING" id="447.Lboz_3531"/>
<protein>
    <submittedName>
        <fullName evidence="6">Arginine transport system periplasmic binding protein</fullName>
    </submittedName>
</protein>
<dbReference type="RefSeq" id="WP_082642511.1">
    <property type="nucleotide sequence ID" value="NZ_CAAAIY010000034.1"/>
</dbReference>
<organism evidence="6 7">
    <name type="scientific">Legionella bozemanae</name>
    <name type="common">Fluoribacter bozemanae</name>
    <dbReference type="NCBI Taxonomy" id="447"/>
    <lineage>
        <taxon>Bacteria</taxon>
        <taxon>Pseudomonadati</taxon>
        <taxon>Pseudomonadota</taxon>
        <taxon>Gammaproteobacteria</taxon>
        <taxon>Legionellales</taxon>
        <taxon>Legionellaceae</taxon>
        <taxon>Legionella</taxon>
    </lineage>
</organism>
<dbReference type="GO" id="GO:0030313">
    <property type="term" value="C:cell envelope"/>
    <property type="evidence" value="ECO:0007669"/>
    <property type="project" value="UniProtKB-SubCell"/>
</dbReference>
<dbReference type="PROSITE" id="PS01039">
    <property type="entry name" value="SBP_BACTERIAL_3"/>
    <property type="match status" value="1"/>
</dbReference>
<keyword evidence="7" id="KW-1185">Reference proteome</keyword>
<accession>A0A0W0R9M3</accession>
<dbReference type="EMBL" id="LNXU01000058">
    <property type="protein sequence ID" value="KTC67717.1"/>
    <property type="molecule type" value="Genomic_DNA"/>
</dbReference>
<dbReference type="PANTHER" id="PTHR35936">
    <property type="entry name" value="MEMBRANE-BOUND LYTIC MUREIN TRANSGLYCOSYLASE F"/>
    <property type="match status" value="1"/>
</dbReference>
<dbReference type="SMART" id="SM00062">
    <property type="entry name" value="PBPb"/>
    <property type="match status" value="1"/>
</dbReference>
<proteinExistence type="inferred from homology"/>
<keyword evidence="3" id="KW-0732">Signal</keyword>
<dbReference type="Pfam" id="PF00497">
    <property type="entry name" value="SBP_bac_3"/>
    <property type="match status" value="1"/>
</dbReference>
<evidence type="ECO:0000259" key="5">
    <source>
        <dbReference type="SMART" id="SM00062"/>
    </source>
</evidence>
<dbReference type="InterPro" id="IPR018313">
    <property type="entry name" value="SBP_3_CS"/>
</dbReference>
<sequence length="244" mass="27470">MTRFLSLLFLLLTLPVKAQPLIIGIVNNDPPFALQASTSHYFGFDIELMSSICQEMNVECQFKPMVFNALFSEINKGNIDLAIAAITITNERQHQFLFSLPYLSSQGSFIIRKNSKIKTIKQLANKTIGITTGAVFRHWINQYLPQAIIKEYPTTEQLLSALNQKHVDSILMDDFSTDYWVSNNPSSFKGIGKPFAIGIGYGIMAKLGSLPRINGVNTAITKIQDNGIFLSLYRKYFHTIPMHD</sequence>
<dbReference type="InterPro" id="IPR001638">
    <property type="entry name" value="Solute-binding_3/MltF_N"/>
</dbReference>
<name>A0A0W0R9M3_LEGBO</name>
<feature type="domain" description="Solute-binding protein family 3/N-terminal" evidence="5">
    <location>
        <begin position="20"/>
        <end position="240"/>
    </location>
</feature>
<evidence type="ECO:0000313" key="7">
    <source>
        <dbReference type="Proteomes" id="UP000054695"/>
    </source>
</evidence>